<feature type="compositionally biased region" description="Basic and acidic residues" evidence="6">
    <location>
        <begin position="927"/>
        <end position="938"/>
    </location>
</feature>
<accession>A0A9W8ZAL3</accession>
<dbReference type="InterPro" id="IPR011009">
    <property type="entry name" value="Kinase-like_dom_sf"/>
</dbReference>
<dbReference type="Proteomes" id="UP001140510">
    <property type="component" value="Unassembled WGS sequence"/>
</dbReference>
<evidence type="ECO:0000259" key="9">
    <source>
        <dbReference type="Pfam" id="PF05199"/>
    </source>
</evidence>
<feature type="compositionally biased region" description="Basic residues" evidence="6">
    <location>
        <begin position="569"/>
        <end position="579"/>
    </location>
</feature>
<dbReference type="OrthoDB" id="4062651at2759"/>
<dbReference type="PANTHER" id="PTHR11552">
    <property type="entry name" value="GLUCOSE-METHANOL-CHOLINE GMC OXIDOREDUCTASE"/>
    <property type="match status" value="1"/>
</dbReference>
<dbReference type="InterPro" id="IPR027424">
    <property type="entry name" value="Glucose_Oxidase_domain_2"/>
</dbReference>
<dbReference type="SUPFAM" id="SSF51905">
    <property type="entry name" value="FAD/NAD(P)-binding domain"/>
    <property type="match status" value="1"/>
</dbReference>
<feature type="region of interest" description="Disordered" evidence="6">
    <location>
        <begin position="871"/>
        <end position="938"/>
    </location>
</feature>
<dbReference type="Pfam" id="PF00732">
    <property type="entry name" value="GMC_oxred_N"/>
    <property type="match status" value="1"/>
</dbReference>
<gene>
    <name evidence="10" type="ORF">N0V91_008810</name>
</gene>
<dbReference type="Pfam" id="PF05199">
    <property type="entry name" value="GMC_oxred_C"/>
    <property type="match status" value="1"/>
</dbReference>
<feature type="domain" description="Glucose-methanol-choline oxidoreductase N-terminal" evidence="8">
    <location>
        <begin position="3"/>
        <end position="218"/>
    </location>
</feature>
<evidence type="ECO:0000256" key="5">
    <source>
        <dbReference type="ARBA" id="ARBA00023002"/>
    </source>
</evidence>
<dbReference type="AlphaFoldDB" id="A0A9W8ZAL3"/>
<evidence type="ECO:0000256" key="2">
    <source>
        <dbReference type="ARBA" id="ARBA00010790"/>
    </source>
</evidence>
<dbReference type="GO" id="GO:0005524">
    <property type="term" value="F:ATP binding"/>
    <property type="evidence" value="ECO:0007669"/>
    <property type="project" value="InterPro"/>
</dbReference>
<evidence type="ECO:0000259" key="8">
    <source>
        <dbReference type="Pfam" id="PF00732"/>
    </source>
</evidence>
<dbReference type="SUPFAM" id="SSF54373">
    <property type="entry name" value="FAD-linked reductases, C-terminal domain"/>
    <property type="match status" value="1"/>
</dbReference>
<evidence type="ECO:0000256" key="6">
    <source>
        <dbReference type="SAM" id="MobiDB-lite"/>
    </source>
</evidence>
<reference evidence="10" key="1">
    <citation type="submission" date="2022-10" db="EMBL/GenBank/DDBJ databases">
        <title>Tapping the CABI collections for fungal endophytes: first genome assemblies for Collariella, Neodidymelliopsis, Ascochyta clinopodiicola, Didymella pomorum, Didymosphaeria variabile, Neocosmospora piperis and Neocucurbitaria cava.</title>
        <authorList>
            <person name="Hill R."/>
        </authorList>
    </citation>
    <scope>NUCLEOTIDE SEQUENCE</scope>
    <source>
        <strain evidence="10">IMI 355091</strain>
    </source>
</reference>
<dbReference type="Gene3D" id="1.10.510.10">
    <property type="entry name" value="Transferase(Phosphotransferase) domain 1"/>
    <property type="match status" value="1"/>
</dbReference>
<dbReference type="EMBL" id="JAPEVA010000092">
    <property type="protein sequence ID" value="KAJ4400245.1"/>
    <property type="molecule type" value="Genomic_DNA"/>
</dbReference>
<dbReference type="PANTHER" id="PTHR11552:SF115">
    <property type="entry name" value="DEHYDROGENASE XPTC-RELATED"/>
    <property type="match status" value="1"/>
</dbReference>
<dbReference type="Gene3D" id="3.30.560.10">
    <property type="entry name" value="Glucose Oxidase, domain 3"/>
    <property type="match status" value="2"/>
</dbReference>
<dbReference type="InterPro" id="IPR000719">
    <property type="entry name" value="Prot_kinase_dom"/>
</dbReference>
<proteinExistence type="inferred from homology"/>
<feature type="region of interest" description="Disordered" evidence="6">
    <location>
        <begin position="564"/>
        <end position="585"/>
    </location>
</feature>
<evidence type="ECO:0000259" key="7">
    <source>
        <dbReference type="Pfam" id="PF00069"/>
    </source>
</evidence>
<organism evidence="10 11">
    <name type="scientific">Didymella pomorum</name>
    <dbReference type="NCBI Taxonomy" id="749634"/>
    <lineage>
        <taxon>Eukaryota</taxon>
        <taxon>Fungi</taxon>
        <taxon>Dikarya</taxon>
        <taxon>Ascomycota</taxon>
        <taxon>Pezizomycotina</taxon>
        <taxon>Dothideomycetes</taxon>
        <taxon>Pleosporomycetidae</taxon>
        <taxon>Pleosporales</taxon>
        <taxon>Pleosporineae</taxon>
        <taxon>Didymellaceae</taxon>
        <taxon>Didymella</taxon>
    </lineage>
</organism>
<comment type="cofactor">
    <cofactor evidence="1">
        <name>FAD</name>
        <dbReference type="ChEBI" id="CHEBI:57692"/>
    </cofactor>
</comment>
<evidence type="ECO:0000313" key="11">
    <source>
        <dbReference type="Proteomes" id="UP001140510"/>
    </source>
</evidence>
<evidence type="ECO:0000256" key="4">
    <source>
        <dbReference type="ARBA" id="ARBA00022827"/>
    </source>
</evidence>
<dbReference type="GO" id="GO:0016614">
    <property type="term" value="F:oxidoreductase activity, acting on CH-OH group of donors"/>
    <property type="evidence" value="ECO:0007669"/>
    <property type="project" value="InterPro"/>
</dbReference>
<dbReference type="Gene3D" id="4.10.450.10">
    <property type="entry name" value="Glucose Oxidase, domain 2"/>
    <property type="match status" value="1"/>
</dbReference>
<dbReference type="InterPro" id="IPR036188">
    <property type="entry name" value="FAD/NAD-bd_sf"/>
</dbReference>
<dbReference type="GO" id="GO:0050660">
    <property type="term" value="F:flavin adenine dinucleotide binding"/>
    <property type="evidence" value="ECO:0007669"/>
    <property type="project" value="InterPro"/>
</dbReference>
<dbReference type="Gene3D" id="3.50.50.60">
    <property type="entry name" value="FAD/NAD(P)-binding domain"/>
    <property type="match status" value="1"/>
</dbReference>
<dbReference type="InterPro" id="IPR007867">
    <property type="entry name" value="GMC_OxRtase_C"/>
</dbReference>
<evidence type="ECO:0000256" key="1">
    <source>
        <dbReference type="ARBA" id="ARBA00001974"/>
    </source>
</evidence>
<keyword evidence="3" id="KW-0285">Flavoprotein</keyword>
<comment type="similarity">
    <text evidence="2">Belongs to the GMC oxidoreductase family.</text>
</comment>
<keyword evidence="4" id="KW-0274">FAD</keyword>
<dbReference type="GO" id="GO:0044550">
    <property type="term" value="P:secondary metabolite biosynthetic process"/>
    <property type="evidence" value="ECO:0007669"/>
    <property type="project" value="TreeGrafter"/>
</dbReference>
<dbReference type="SUPFAM" id="SSF56112">
    <property type="entry name" value="Protein kinase-like (PK-like)"/>
    <property type="match status" value="1"/>
</dbReference>
<sequence>MGNKSFLVTVANVVGGVSHVNGMQWDRGSDADYNAWAQLGHKGWDWKGLKPYFAKSNRFDPPSEETAARFGITYDEKAYGYGPVIVSIPDYQFPDMKAIFHFVNEAAATRTTSRKAYFDPFASRKNLQLLYNTHVDQISFYNSGTGELAAAGVKSKPRGSHQQQQVVARKEVIFAAGGVFTPHLLMYSGIGPKDVLEATGTLVKKNLATVGWNFQDHVASYMNFNLQNLAPESLQALNANATFNQTSYKENVEYKTGPYSAGKPNGLVFMALQYFDTAFNEGRFVPRTCYIKQCDILVGQYADTDVAVSEITMQPWGLSAIAHNKHHSRGTIMLNTNHPEAYPIVRWNAFQNPVDADAMIALTLYNRKHWASEALAKYKPVETAPEIIQGGMESASLQPEFAHPSGGCSMMPEELGGSGSDKLLVRGVEKLSVIDASIIPLIPATHLQATMYTVAKKSADIIKANACKGASFEVLAKTYFGGLDPYYLDSESTIVLSETKDTIHILHLSYDNDDRSALTILANDVRFQVIADPKDLQKSSDKSLYYEYLDKVYGLRDAEQREYDAAQKKQSKSSNKKCKKSEDRDSAVDISADEYASDEEQDSLSAEHDLRKWLLTSLTSVIAEYAPADRSPEPSSLYDWYHGPTYFYSLGVKSGELVPELLEESEELDARIEKLSPRMKMPQYIQKIDVPWLNANDLTVQSEVDFPEPAHPGKVTGRGGEVYFFKPVVSGEPGPIKREISILQKIEQQGLDIKVPRLVGFVAFEDSKTEVMGFLLSHIEEPTPLTKMLKSSVPEDKREKWSKKSKKYVDTLHKHNIIWGDAKADNFMVDKHDDLWIIDFGGSYTEGWVDPELSDTLEGDEQGLQKVQEALQNPDDDDVPHRGSMDRSSTPNPLATVHETASSLFVTEAPGRKRSHAEDADEGIEESPSKRRREEKEY</sequence>
<name>A0A9W8ZAL3_9PLEO</name>
<protein>
    <submittedName>
        <fullName evidence="10">Uncharacterized protein</fullName>
    </submittedName>
</protein>
<dbReference type="GO" id="GO:0004672">
    <property type="term" value="F:protein kinase activity"/>
    <property type="evidence" value="ECO:0007669"/>
    <property type="project" value="InterPro"/>
</dbReference>
<keyword evidence="11" id="KW-1185">Reference proteome</keyword>
<feature type="compositionally biased region" description="Polar residues" evidence="6">
    <location>
        <begin position="886"/>
        <end position="905"/>
    </location>
</feature>
<dbReference type="InterPro" id="IPR012132">
    <property type="entry name" value="GMC_OxRdtase"/>
</dbReference>
<keyword evidence="5" id="KW-0560">Oxidoreductase</keyword>
<dbReference type="InterPro" id="IPR000172">
    <property type="entry name" value="GMC_OxRdtase_N"/>
</dbReference>
<feature type="domain" description="Glucose-methanol-choline oxidoreductase C-terminal" evidence="9">
    <location>
        <begin position="327"/>
        <end position="455"/>
    </location>
</feature>
<comment type="caution">
    <text evidence="10">The sequence shown here is derived from an EMBL/GenBank/DDBJ whole genome shotgun (WGS) entry which is preliminary data.</text>
</comment>
<evidence type="ECO:0000313" key="10">
    <source>
        <dbReference type="EMBL" id="KAJ4400245.1"/>
    </source>
</evidence>
<feature type="domain" description="Protein kinase" evidence="7">
    <location>
        <begin position="736"/>
        <end position="843"/>
    </location>
</feature>
<evidence type="ECO:0000256" key="3">
    <source>
        <dbReference type="ARBA" id="ARBA00022630"/>
    </source>
</evidence>
<dbReference type="Pfam" id="PF00069">
    <property type="entry name" value="Pkinase"/>
    <property type="match status" value="1"/>
</dbReference>